<dbReference type="GO" id="GO:0031957">
    <property type="term" value="F:very long-chain fatty acid-CoA ligase activity"/>
    <property type="evidence" value="ECO:0007669"/>
    <property type="project" value="TreeGrafter"/>
</dbReference>
<dbReference type="Pfam" id="PF00975">
    <property type="entry name" value="Thioesterase"/>
    <property type="match status" value="1"/>
</dbReference>
<organism evidence="6 7">
    <name type="scientific">Macrolepiota fuliginosa MF-IS2</name>
    <dbReference type="NCBI Taxonomy" id="1400762"/>
    <lineage>
        <taxon>Eukaryota</taxon>
        <taxon>Fungi</taxon>
        <taxon>Dikarya</taxon>
        <taxon>Basidiomycota</taxon>
        <taxon>Agaricomycotina</taxon>
        <taxon>Agaricomycetes</taxon>
        <taxon>Agaricomycetidae</taxon>
        <taxon>Agaricales</taxon>
        <taxon>Agaricineae</taxon>
        <taxon>Agaricaceae</taxon>
        <taxon>Macrolepiota</taxon>
    </lineage>
</organism>
<dbReference type="OrthoDB" id="288590at2759"/>
<dbReference type="InterPro" id="IPR000873">
    <property type="entry name" value="AMP-dep_synth/lig_dom"/>
</dbReference>
<dbReference type="PROSITE" id="PS00455">
    <property type="entry name" value="AMP_BINDING"/>
    <property type="match status" value="1"/>
</dbReference>
<evidence type="ECO:0000256" key="3">
    <source>
        <dbReference type="ARBA" id="ARBA00022679"/>
    </source>
</evidence>
<sequence>MDSPAAFQTLPDLLLDRSVSSTAGLSFLDNDGNVTQSISYTALYSAAQDYARRLLLSGIRPDGTNVIIASFESHHDHILLFWACCLAGVPFCPIPPLHPEESRRVLFLNHLQTLFSRPILIASDETISTVQGLVPSFEATSWSHLDVLTPGHDLRELPVYPKSEPQPDDVVCFMLTSGSTGNSKAVSLRHSNFLSCVRGKIRHHGSDSSSRFLNWIAFDHVACVSEIHLQALMANAWQYHVSPAAIIRNPRNLLEWTSKYQVTYTFSPNFLIAQLVRDFTSSVPINPLDLSSVRAFISGGEAVPVKTAVEFTDILTQLGARRDVLRAGFGMTETCAGCIYDTRDILTDASQYSSKYLSLGSCCDGVTMRVVDHITGLPCSPLKEGQLQITGPSVFREYHNNPKATAESFSNGWFITGDTAVIDDDGNLHLMGRDKDCININGVKHPTSDVEHFIEDSHVDGVLRSYVYVCPMRLANADTETYGVFYQHELQVEDGLSTEGLARLVATNHALRRACVLFCSQSPHIVLPLPRSAFVKTALGKVSRSFLAAAYLKGTYEEIEHKLENAKKTAENNAGKHTTHTEEVILASISELFNIPYTNLTCEMNLFDLGASSMHLMQLKQILQERLRIADIPTIEMLRRPEINLLASFIDTILIAGDRNTVPYDPLVLLNAQGSKPPLFLVHPGVGEILIFIKLAQVLNDDRPVYALRARGFEDKDKPFETFDGMVECYTERILAAYSQGPYYVAGYSFGGAVAFEITKKLEAQGKRVAWTGVLNLPPEIQFRMNELVWLEVFINLLMFLALVPTSAFEQVKWSAIEKFPELQGADSEPETSAEVIRYLLSLSDQNRLTELQLNFDDLRRWVAVAYQVTCTGRTYLAEGSITPALMTVFCAIPLPSLGTREEYKQQRLSRWQPLTKSPFEMIDVDGEHYTMISEEHVSSFAEKLRATLARATDLSKSKLDPSLQALPIIDFPLSYSNNKAYLQQLRDALESVGFGILINAPGFEESFQRETLTLTEQLFSKPQEWKDSLSIINSSSFRGYFHVGDKVILVGVQ</sequence>
<dbReference type="SUPFAM" id="SSF53474">
    <property type="entry name" value="alpha/beta-Hydrolases"/>
    <property type="match status" value="1"/>
</dbReference>
<dbReference type="SUPFAM" id="SSF47336">
    <property type="entry name" value="ACP-like"/>
    <property type="match status" value="1"/>
</dbReference>
<dbReference type="GO" id="GO:0016740">
    <property type="term" value="F:transferase activity"/>
    <property type="evidence" value="ECO:0007669"/>
    <property type="project" value="UniProtKB-KW"/>
</dbReference>
<evidence type="ECO:0000313" key="7">
    <source>
        <dbReference type="Proteomes" id="UP000807342"/>
    </source>
</evidence>
<comment type="caution">
    <text evidence="6">The sequence shown here is derived from an EMBL/GenBank/DDBJ whole genome shotgun (WGS) entry which is preliminary data.</text>
</comment>
<proteinExistence type="predicted"/>
<dbReference type="EMBL" id="MU151230">
    <property type="protein sequence ID" value="KAF9446751.1"/>
    <property type="molecule type" value="Genomic_DNA"/>
</dbReference>
<dbReference type="InterPro" id="IPR009081">
    <property type="entry name" value="PP-bd_ACP"/>
</dbReference>
<reference evidence="6" key="1">
    <citation type="submission" date="2020-11" db="EMBL/GenBank/DDBJ databases">
        <authorList>
            <consortium name="DOE Joint Genome Institute"/>
            <person name="Ahrendt S."/>
            <person name="Riley R."/>
            <person name="Andreopoulos W."/>
            <person name="Labutti K."/>
            <person name="Pangilinan J."/>
            <person name="Ruiz-Duenas F.J."/>
            <person name="Barrasa J.M."/>
            <person name="Sanchez-Garcia M."/>
            <person name="Camarero S."/>
            <person name="Miyauchi S."/>
            <person name="Serrano A."/>
            <person name="Linde D."/>
            <person name="Babiker R."/>
            <person name="Drula E."/>
            <person name="Ayuso-Fernandez I."/>
            <person name="Pacheco R."/>
            <person name="Padilla G."/>
            <person name="Ferreira P."/>
            <person name="Barriuso J."/>
            <person name="Kellner H."/>
            <person name="Castanera R."/>
            <person name="Alfaro M."/>
            <person name="Ramirez L."/>
            <person name="Pisabarro A.G."/>
            <person name="Kuo A."/>
            <person name="Tritt A."/>
            <person name="Lipzen A."/>
            <person name="He G."/>
            <person name="Yan M."/>
            <person name="Ng V."/>
            <person name="Cullen D."/>
            <person name="Martin F."/>
            <person name="Rosso M.-N."/>
            <person name="Henrissat B."/>
            <person name="Hibbett D."/>
            <person name="Martinez A.T."/>
            <person name="Grigoriev I.V."/>
        </authorList>
    </citation>
    <scope>NUCLEOTIDE SEQUENCE</scope>
    <source>
        <strain evidence="6">MF-IS2</strain>
    </source>
</reference>
<dbReference type="InterPro" id="IPR020845">
    <property type="entry name" value="AMP-binding_CS"/>
</dbReference>
<keyword evidence="7" id="KW-1185">Reference proteome</keyword>
<dbReference type="InterPro" id="IPR001031">
    <property type="entry name" value="Thioesterase"/>
</dbReference>
<evidence type="ECO:0000256" key="1">
    <source>
        <dbReference type="ARBA" id="ARBA00022450"/>
    </source>
</evidence>
<dbReference type="AlphaFoldDB" id="A0A9P6BZX8"/>
<dbReference type="PROSITE" id="PS50075">
    <property type="entry name" value="CARRIER"/>
    <property type="match status" value="1"/>
</dbReference>
<keyword evidence="3" id="KW-0808">Transferase</keyword>
<dbReference type="Gene3D" id="3.30.300.30">
    <property type="match status" value="1"/>
</dbReference>
<gene>
    <name evidence="6" type="ORF">P691DRAFT_672864</name>
</gene>
<feature type="coiled-coil region" evidence="4">
    <location>
        <begin position="549"/>
        <end position="576"/>
    </location>
</feature>
<dbReference type="SUPFAM" id="SSF56801">
    <property type="entry name" value="Acetyl-CoA synthetase-like"/>
    <property type="match status" value="1"/>
</dbReference>
<dbReference type="SUPFAM" id="SSF51197">
    <property type="entry name" value="Clavaminate synthase-like"/>
    <property type="match status" value="1"/>
</dbReference>
<name>A0A9P6BZX8_9AGAR</name>
<accession>A0A9P6BZX8</accession>
<dbReference type="Pfam" id="PF23297">
    <property type="entry name" value="ACP_SdgA_C"/>
    <property type="match status" value="1"/>
</dbReference>
<dbReference type="InterPro" id="IPR026992">
    <property type="entry name" value="DIOX_N"/>
</dbReference>
<keyword evidence="4" id="KW-0175">Coiled coil</keyword>
<dbReference type="InterPro" id="IPR029058">
    <property type="entry name" value="AB_hydrolase_fold"/>
</dbReference>
<dbReference type="InterPro" id="IPR045851">
    <property type="entry name" value="AMP-bd_C_sf"/>
</dbReference>
<dbReference type="InterPro" id="IPR020802">
    <property type="entry name" value="TesA-like"/>
</dbReference>
<dbReference type="Gene3D" id="3.40.50.12780">
    <property type="entry name" value="N-terminal domain of ligase-like"/>
    <property type="match status" value="1"/>
</dbReference>
<dbReference type="Proteomes" id="UP000807342">
    <property type="component" value="Unassembled WGS sequence"/>
</dbReference>
<dbReference type="InterPro" id="IPR027443">
    <property type="entry name" value="IPNS-like_sf"/>
</dbReference>
<evidence type="ECO:0000256" key="2">
    <source>
        <dbReference type="ARBA" id="ARBA00022553"/>
    </source>
</evidence>
<evidence type="ECO:0000259" key="5">
    <source>
        <dbReference type="PROSITE" id="PS50075"/>
    </source>
</evidence>
<dbReference type="PANTHER" id="PTHR24096">
    <property type="entry name" value="LONG-CHAIN-FATTY-ACID--COA LIGASE"/>
    <property type="match status" value="1"/>
</dbReference>
<dbReference type="Gene3D" id="3.40.50.1820">
    <property type="entry name" value="alpha/beta hydrolase"/>
    <property type="match status" value="1"/>
</dbReference>
<dbReference type="InterPro" id="IPR036736">
    <property type="entry name" value="ACP-like_sf"/>
</dbReference>
<dbReference type="Pfam" id="PF14226">
    <property type="entry name" value="DIOX_N"/>
    <property type="match status" value="1"/>
</dbReference>
<dbReference type="InterPro" id="IPR042099">
    <property type="entry name" value="ANL_N_sf"/>
</dbReference>
<keyword evidence="1" id="KW-0596">Phosphopantetheine</keyword>
<dbReference type="SMART" id="SM00824">
    <property type="entry name" value="PKS_TE"/>
    <property type="match status" value="1"/>
</dbReference>
<feature type="domain" description="Carrier" evidence="5">
    <location>
        <begin position="576"/>
        <end position="654"/>
    </location>
</feature>
<dbReference type="Gene3D" id="1.10.1200.10">
    <property type="entry name" value="ACP-like"/>
    <property type="match status" value="1"/>
</dbReference>
<evidence type="ECO:0000256" key="4">
    <source>
        <dbReference type="SAM" id="Coils"/>
    </source>
</evidence>
<protein>
    <submittedName>
        <fullName evidence="6">Acetyl-CoA synthetase-like protein</fullName>
    </submittedName>
</protein>
<dbReference type="Pfam" id="PF00501">
    <property type="entry name" value="AMP-binding"/>
    <property type="match status" value="1"/>
</dbReference>
<evidence type="ECO:0000313" key="6">
    <source>
        <dbReference type="EMBL" id="KAF9446751.1"/>
    </source>
</evidence>
<dbReference type="PANTHER" id="PTHR24096:SF267">
    <property type="entry name" value="MALONATE--COA LIGASE ACSF3, MITOCHONDRIAL"/>
    <property type="match status" value="1"/>
</dbReference>
<dbReference type="GO" id="GO:0006633">
    <property type="term" value="P:fatty acid biosynthetic process"/>
    <property type="evidence" value="ECO:0007669"/>
    <property type="project" value="TreeGrafter"/>
</dbReference>
<keyword evidence="2" id="KW-0597">Phosphoprotein</keyword>
<dbReference type="Gene3D" id="2.60.120.330">
    <property type="entry name" value="B-lactam Antibiotic, Isopenicillin N Synthase, Chain"/>
    <property type="match status" value="1"/>
</dbReference>